<dbReference type="PATRIC" id="fig|1423786.4.peg.1886"/>
<proteinExistence type="predicted"/>
<dbReference type="SUPFAM" id="SSF111126">
    <property type="entry name" value="Ligand-binding domain in the NO signalling and Golgi transport"/>
    <property type="match status" value="1"/>
</dbReference>
<protein>
    <recommendedName>
        <fullName evidence="4">DUF2507 domain-containing protein</fullName>
    </recommendedName>
</protein>
<dbReference type="RefSeq" id="WP_054732549.1">
    <property type="nucleotide sequence ID" value="NZ_AZFZ01000004.1"/>
</dbReference>
<feature type="region of interest" description="Disordered" evidence="1">
    <location>
        <begin position="146"/>
        <end position="174"/>
    </location>
</feature>
<feature type="compositionally biased region" description="Basic and acidic residues" evidence="1">
    <location>
        <begin position="146"/>
        <end position="155"/>
    </location>
</feature>
<dbReference type="InterPro" id="IPR024096">
    <property type="entry name" value="NO_sig/Golgi_transp_ligand-bd"/>
</dbReference>
<evidence type="ECO:0000313" key="2">
    <source>
        <dbReference type="EMBL" id="KRM45374.1"/>
    </source>
</evidence>
<evidence type="ECO:0008006" key="4">
    <source>
        <dbReference type="Google" id="ProtNLM"/>
    </source>
</evidence>
<accession>A0A0R1YRZ8</accession>
<comment type="caution">
    <text evidence="2">The sequence shown here is derived from an EMBL/GenBank/DDBJ whole genome shotgun (WGS) entry which is preliminary data.</text>
</comment>
<feature type="compositionally biased region" description="Acidic residues" evidence="1">
    <location>
        <begin position="165"/>
        <end position="174"/>
    </location>
</feature>
<dbReference type="Pfam" id="PF10702">
    <property type="entry name" value="DUF2507"/>
    <property type="match status" value="1"/>
</dbReference>
<gene>
    <name evidence="2" type="ORF">FD47_GL001782</name>
</gene>
<dbReference type="Proteomes" id="UP000051010">
    <property type="component" value="Unassembled WGS sequence"/>
</dbReference>
<dbReference type="Gene3D" id="3.30.1380.20">
    <property type="entry name" value="Trafficking protein particle complex subunit 3"/>
    <property type="match status" value="1"/>
</dbReference>
<dbReference type="InterPro" id="IPR019642">
    <property type="entry name" value="DUF2507"/>
</dbReference>
<evidence type="ECO:0000313" key="3">
    <source>
        <dbReference type="Proteomes" id="UP000051010"/>
    </source>
</evidence>
<sequence length="174" mass="19710">MDNEAYTTIINDPHMADLLGQELIRDDLLPSILGSDNHDISYWAGKHLARNHRLATYDDLIAFFDQFKLGKLNLLKKSGQQLNWELSGPIVKNRLDLFDDPDFYLETGFIAQSCQYILNQVAEAEITKTTPAKGIVLISTYLGKDKPVDDQESDKMFTIAHSDPDQPEDLDSDH</sequence>
<organism evidence="2 3">
    <name type="scientific">Lentilactobacillus parafarraginis DSM 18390 = JCM 14109</name>
    <dbReference type="NCBI Taxonomy" id="1423786"/>
    <lineage>
        <taxon>Bacteria</taxon>
        <taxon>Bacillati</taxon>
        <taxon>Bacillota</taxon>
        <taxon>Bacilli</taxon>
        <taxon>Lactobacillales</taxon>
        <taxon>Lactobacillaceae</taxon>
        <taxon>Lentilactobacillus</taxon>
    </lineage>
</organism>
<evidence type="ECO:0000256" key="1">
    <source>
        <dbReference type="SAM" id="MobiDB-lite"/>
    </source>
</evidence>
<name>A0A0R1YRZ8_9LACO</name>
<dbReference type="EMBL" id="AZFZ01000004">
    <property type="protein sequence ID" value="KRM45374.1"/>
    <property type="molecule type" value="Genomic_DNA"/>
</dbReference>
<reference evidence="2 3" key="1">
    <citation type="journal article" date="2015" name="Genome Announc.">
        <title>Expanding the biotechnology potential of lactobacilli through comparative genomics of 213 strains and associated genera.</title>
        <authorList>
            <person name="Sun Z."/>
            <person name="Harris H.M."/>
            <person name="McCann A."/>
            <person name="Guo C."/>
            <person name="Argimon S."/>
            <person name="Zhang W."/>
            <person name="Yang X."/>
            <person name="Jeffery I.B."/>
            <person name="Cooney J.C."/>
            <person name="Kagawa T.F."/>
            <person name="Liu W."/>
            <person name="Song Y."/>
            <person name="Salvetti E."/>
            <person name="Wrobel A."/>
            <person name="Rasinkangas P."/>
            <person name="Parkhill J."/>
            <person name="Rea M.C."/>
            <person name="O'Sullivan O."/>
            <person name="Ritari J."/>
            <person name="Douillard F.P."/>
            <person name="Paul Ross R."/>
            <person name="Yang R."/>
            <person name="Briner A.E."/>
            <person name="Felis G.E."/>
            <person name="de Vos W.M."/>
            <person name="Barrangou R."/>
            <person name="Klaenhammer T.R."/>
            <person name="Caufield P.W."/>
            <person name="Cui Y."/>
            <person name="Zhang H."/>
            <person name="O'Toole P.W."/>
        </authorList>
    </citation>
    <scope>NUCLEOTIDE SEQUENCE [LARGE SCALE GENOMIC DNA]</scope>
    <source>
        <strain evidence="2 3">DSM 18390</strain>
    </source>
</reference>
<dbReference type="AlphaFoldDB" id="A0A0R1YRZ8"/>